<protein>
    <submittedName>
        <fullName evidence="1">Uncharacterized protein</fullName>
    </submittedName>
</protein>
<reference evidence="1" key="1">
    <citation type="journal article" date="2020" name="New Phytol.">
        <title>Comparative genomics reveals dynamic genome evolution in host specialist ectomycorrhizal fungi.</title>
        <authorList>
            <person name="Lofgren L.A."/>
            <person name="Nguyen N.H."/>
            <person name="Vilgalys R."/>
            <person name="Ruytinx J."/>
            <person name="Liao H.L."/>
            <person name="Branco S."/>
            <person name="Kuo A."/>
            <person name="LaButti K."/>
            <person name="Lipzen A."/>
            <person name="Andreopoulos W."/>
            <person name="Pangilinan J."/>
            <person name="Riley R."/>
            <person name="Hundley H."/>
            <person name="Na H."/>
            <person name="Barry K."/>
            <person name="Grigoriev I.V."/>
            <person name="Stajich J.E."/>
            <person name="Kennedy P.G."/>
        </authorList>
    </citation>
    <scope>NUCLEOTIDE SEQUENCE</scope>
    <source>
        <strain evidence="1">S12</strain>
    </source>
</reference>
<dbReference type="Proteomes" id="UP000719766">
    <property type="component" value="Unassembled WGS sequence"/>
</dbReference>
<dbReference type="EMBL" id="JABBWE010000003">
    <property type="protein sequence ID" value="KAG1804743.1"/>
    <property type="molecule type" value="Genomic_DNA"/>
</dbReference>
<comment type="caution">
    <text evidence="1">The sequence shown here is derived from an EMBL/GenBank/DDBJ whole genome shotgun (WGS) entry which is preliminary data.</text>
</comment>
<proteinExistence type="predicted"/>
<dbReference type="AlphaFoldDB" id="A0A9P7DW45"/>
<accession>A0A9P7DW45</accession>
<dbReference type="OrthoDB" id="3268967at2759"/>
<gene>
    <name evidence="1" type="ORF">HD556DRAFT_1215035</name>
</gene>
<dbReference type="GeneID" id="64590424"/>
<keyword evidence="2" id="KW-1185">Reference proteome</keyword>
<feature type="non-terminal residue" evidence="1">
    <location>
        <position position="107"/>
    </location>
</feature>
<evidence type="ECO:0000313" key="1">
    <source>
        <dbReference type="EMBL" id="KAG1804743.1"/>
    </source>
</evidence>
<evidence type="ECO:0000313" key="2">
    <source>
        <dbReference type="Proteomes" id="UP000719766"/>
    </source>
</evidence>
<name>A0A9P7DW45_9AGAM</name>
<dbReference type="RefSeq" id="XP_041166358.1">
    <property type="nucleotide sequence ID" value="XM_041296660.1"/>
</dbReference>
<organism evidence="1 2">
    <name type="scientific">Suillus plorans</name>
    <dbReference type="NCBI Taxonomy" id="116603"/>
    <lineage>
        <taxon>Eukaryota</taxon>
        <taxon>Fungi</taxon>
        <taxon>Dikarya</taxon>
        <taxon>Basidiomycota</taxon>
        <taxon>Agaricomycotina</taxon>
        <taxon>Agaricomycetes</taxon>
        <taxon>Agaricomycetidae</taxon>
        <taxon>Boletales</taxon>
        <taxon>Suillineae</taxon>
        <taxon>Suillaceae</taxon>
        <taxon>Suillus</taxon>
    </lineage>
</organism>
<sequence>MNTISASTGFSPFQLHLGRSPRMLPLLLPALTTSDTEEGRARLLLSQLRHDVMEAQDNLLAAKAAQAANVNKGRAPALVLQTGDRVMLATKHRRREYMQKGDKRVAK</sequence>